<gene>
    <name evidence="3" type="primary">ureD</name>
    <name evidence="4" type="ORF">GO493_22750</name>
</gene>
<reference evidence="4 5" key="1">
    <citation type="submission" date="2019-12" db="EMBL/GenBank/DDBJ databases">
        <title>Chitinophaga sp. strain ysch24 (GDMCC 1.1355), whole genome shotgun sequence.</title>
        <authorList>
            <person name="Zhang X."/>
        </authorList>
    </citation>
    <scope>NUCLEOTIDE SEQUENCE [LARGE SCALE GENOMIC DNA]</scope>
    <source>
        <strain evidence="5">ysch24</strain>
    </source>
</reference>
<dbReference type="Pfam" id="PF01774">
    <property type="entry name" value="UreD"/>
    <property type="match status" value="1"/>
</dbReference>
<dbReference type="HAMAP" id="MF_01384">
    <property type="entry name" value="UreD"/>
    <property type="match status" value="1"/>
</dbReference>
<comment type="similarity">
    <text evidence="1 3">Belongs to the UreD family.</text>
</comment>
<dbReference type="RefSeq" id="WP_157308528.1">
    <property type="nucleotide sequence ID" value="NZ_WRXN01000011.1"/>
</dbReference>
<comment type="function">
    <text evidence="3">Required for maturation of urease via the functional incorporation of the urease nickel metallocenter.</text>
</comment>
<organism evidence="4 5">
    <name type="scientific">Chitinophaga tropicalis</name>
    <dbReference type="NCBI Taxonomy" id="2683588"/>
    <lineage>
        <taxon>Bacteria</taxon>
        <taxon>Pseudomonadati</taxon>
        <taxon>Bacteroidota</taxon>
        <taxon>Chitinophagia</taxon>
        <taxon>Chitinophagales</taxon>
        <taxon>Chitinophagaceae</taxon>
        <taxon>Chitinophaga</taxon>
    </lineage>
</organism>
<name>A0A7K1UAQ7_9BACT</name>
<evidence type="ECO:0000256" key="1">
    <source>
        <dbReference type="ARBA" id="ARBA00007177"/>
    </source>
</evidence>
<evidence type="ECO:0000313" key="5">
    <source>
        <dbReference type="Proteomes" id="UP000461730"/>
    </source>
</evidence>
<dbReference type="GO" id="GO:0005737">
    <property type="term" value="C:cytoplasm"/>
    <property type="evidence" value="ECO:0007669"/>
    <property type="project" value="UniProtKB-SubCell"/>
</dbReference>
<dbReference type="PANTHER" id="PTHR33643:SF1">
    <property type="entry name" value="UREASE ACCESSORY PROTEIN D"/>
    <property type="match status" value="1"/>
</dbReference>
<dbReference type="InterPro" id="IPR002669">
    <property type="entry name" value="UreD"/>
</dbReference>
<accession>A0A7K1UAQ7</accession>
<sequence length="257" mass="29044">MISELQIKAAVREQHTFLQHSYYTRPFKVADISGRNTDVLHLTVMTASPGILDGDEYRIRVELEENASLQLYTQSYQRIFNMQQGARQDFTVTMADGSSFIYLPHPSVPHQDAVFEGTNHITLGENCRLLWGEIITCGRKLSGEVFRCRKFQNITSIFRDGRLLFKDVTLLQPEAVPAGIMGEWEEYTHQGSMLWYEEGPDMEDLVYELLQAEEGITAGVSATACGALLIRALGQGGEQLYELFKKIAKLSGNERKL</sequence>
<dbReference type="AlphaFoldDB" id="A0A7K1UAQ7"/>
<proteinExistence type="inferred from homology"/>
<dbReference type="PANTHER" id="PTHR33643">
    <property type="entry name" value="UREASE ACCESSORY PROTEIN D"/>
    <property type="match status" value="1"/>
</dbReference>
<keyword evidence="3" id="KW-0963">Cytoplasm</keyword>
<comment type="caution">
    <text evidence="4">The sequence shown here is derived from an EMBL/GenBank/DDBJ whole genome shotgun (WGS) entry which is preliminary data.</text>
</comment>
<dbReference type="Proteomes" id="UP000461730">
    <property type="component" value="Unassembled WGS sequence"/>
</dbReference>
<keyword evidence="3" id="KW-0996">Nickel insertion</keyword>
<comment type="subcellular location">
    <subcellularLocation>
        <location evidence="3">Cytoplasm</location>
    </subcellularLocation>
</comment>
<evidence type="ECO:0000256" key="3">
    <source>
        <dbReference type="HAMAP-Rule" id="MF_01384"/>
    </source>
</evidence>
<keyword evidence="5" id="KW-1185">Reference proteome</keyword>
<evidence type="ECO:0000313" key="4">
    <source>
        <dbReference type="EMBL" id="MVT11105.1"/>
    </source>
</evidence>
<keyword evidence="2 3" id="KW-0143">Chaperone</keyword>
<dbReference type="EMBL" id="WRXN01000011">
    <property type="protein sequence ID" value="MVT11105.1"/>
    <property type="molecule type" value="Genomic_DNA"/>
</dbReference>
<protein>
    <recommendedName>
        <fullName evidence="3">Urease accessory protein UreD</fullName>
    </recommendedName>
</protein>
<evidence type="ECO:0000256" key="2">
    <source>
        <dbReference type="ARBA" id="ARBA00023186"/>
    </source>
</evidence>
<comment type="subunit">
    <text evidence="3">UreD, UreF and UreG form a complex that acts as a GTP-hydrolysis-dependent molecular chaperone, activating the urease apoprotein by helping to assemble the nickel containing metallocenter of UreC. The UreE protein probably delivers the nickel.</text>
</comment>
<dbReference type="GO" id="GO:0016151">
    <property type="term" value="F:nickel cation binding"/>
    <property type="evidence" value="ECO:0007669"/>
    <property type="project" value="UniProtKB-UniRule"/>
</dbReference>